<name>A0A3P3ZM63_9ZZZZ</name>
<dbReference type="InterPro" id="IPR015947">
    <property type="entry name" value="PUA-like_sf"/>
</dbReference>
<dbReference type="EMBL" id="UOYP01000084">
    <property type="protein sequence ID" value="VAY87204.1"/>
    <property type="molecule type" value="Genomic_DNA"/>
</dbReference>
<organism evidence="2">
    <name type="scientific">mine drainage metagenome</name>
    <dbReference type="NCBI Taxonomy" id="410659"/>
    <lineage>
        <taxon>unclassified sequences</taxon>
        <taxon>metagenomes</taxon>
        <taxon>ecological metagenomes</taxon>
    </lineage>
</organism>
<dbReference type="Pfam" id="PF01878">
    <property type="entry name" value="EVE"/>
    <property type="match status" value="1"/>
</dbReference>
<dbReference type="InterPro" id="IPR002740">
    <property type="entry name" value="EVE_domain"/>
</dbReference>
<dbReference type="Gene3D" id="3.10.590.10">
    <property type="entry name" value="ph1033 like domains"/>
    <property type="match status" value="1"/>
</dbReference>
<accession>A0A3P3ZM63</accession>
<feature type="domain" description="EVE" evidence="1">
    <location>
        <begin position="2"/>
        <end position="40"/>
    </location>
</feature>
<evidence type="ECO:0000313" key="2">
    <source>
        <dbReference type="EMBL" id="VAY87204.1"/>
    </source>
</evidence>
<proteinExistence type="predicted"/>
<gene>
    <name evidence="2" type="ORF">CARN8_1740002</name>
</gene>
<dbReference type="AlphaFoldDB" id="A0A3P3ZM63"/>
<dbReference type="SUPFAM" id="SSF88697">
    <property type="entry name" value="PUA domain-like"/>
    <property type="match status" value="1"/>
</dbReference>
<reference evidence="2" key="1">
    <citation type="submission" date="2018-10" db="EMBL/GenBank/DDBJ databases">
        <authorList>
            <person name="Plewniak F."/>
        </authorList>
    </citation>
    <scope>NUCLEOTIDE SEQUENCE</scope>
</reference>
<sequence>MLTLAELRQTPDLQTLRVLAKGNRLSITPVTLQEWKTLQNLLLR</sequence>
<protein>
    <submittedName>
        <fullName evidence="2">EVE domain protein</fullName>
    </submittedName>
</protein>
<evidence type="ECO:0000259" key="1">
    <source>
        <dbReference type="Pfam" id="PF01878"/>
    </source>
</evidence>